<evidence type="ECO:0000313" key="2">
    <source>
        <dbReference type="Proteomes" id="UP001241472"/>
    </source>
</evidence>
<dbReference type="Proteomes" id="UP001241472">
    <property type="component" value="Unassembled WGS sequence"/>
</dbReference>
<name>A0ABT9PWK5_9HYPH</name>
<reference evidence="1 2" key="1">
    <citation type="submission" date="2023-07" db="EMBL/GenBank/DDBJ databases">
        <title>Sorghum-associated microbial communities from plants grown in Nebraska, USA.</title>
        <authorList>
            <person name="Schachtman D."/>
        </authorList>
    </citation>
    <scope>NUCLEOTIDE SEQUENCE [LARGE SCALE GENOMIC DNA]</scope>
    <source>
        <strain evidence="1 2">DS1307</strain>
    </source>
</reference>
<evidence type="ECO:0000313" key="1">
    <source>
        <dbReference type="EMBL" id="MDP9838521.1"/>
    </source>
</evidence>
<proteinExistence type="predicted"/>
<dbReference type="RefSeq" id="WP_306836490.1">
    <property type="nucleotide sequence ID" value="NZ_JAUSRF010000010.1"/>
</dbReference>
<evidence type="ECO:0008006" key="3">
    <source>
        <dbReference type="Google" id="ProtNLM"/>
    </source>
</evidence>
<accession>A0ABT9PWK5</accession>
<protein>
    <recommendedName>
        <fullName evidence="3">Antitoxin VbhA domain-containing protein</fullName>
    </recommendedName>
</protein>
<sequence length="65" mass="7592">MKPEARRALVERIFDKARENGQTIEDDPLFISWIEEWIAGDIEIAELREKYRGFLASHGQSKSDE</sequence>
<keyword evidence="2" id="KW-1185">Reference proteome</keyword>
<comment type="caution">
    <text evidence="1">The sequence shown here is derived from an EMBL/GenBank/DDBJ whole genome shotgun (WGS) entry which is preliminary data.</text>
</comment>
<gene>
    <name evidence="1" type="ORF">J2T09_003289</name>
</gene>
<dbReference type="EMBL" id="JAUSRF010000010">
    <property type="protein sequence ID" value="MDP9838521.1"/>
    <property type="molecule type" value="Genomic_DNA"/>
</dbReference>
<organism evidence="1 2">
    <name type="scientific">Neorhizobium huautlense</name>
    <dbReference type="NCBI Taxonomy" id="67774"/>
    <lineage>
        <taxon>Bacteria</taxon>
        <taxon>Pseudomonadati</taxon>
        <taxon>Pseudomonadota</taxon>
        <taxon>Alphaproteobacteria</taxon>
        <taxon>Hyphomicrobiales</taxon>
        <taxon>Rhizobiaceae</taxon>
        <taxon>Rhizobium/Agrobacterium group</taxon>
        <taxon>Neorhizobium</taxon>
    </lineage>
</organism>